<feature type="region of interest" description="Disordered" evidence="1">
    <location>
        <begin position="382"/>
        <end position="497"/>
    </location>
</feature>
<gene>
    <name evidence="2" type="ordered locus">Despr_0425</name>
</gene>
<evidence type="ECO:0000256" key="1">
    <source>
        <dbReference type="SAM" id="MobiDB-lite"/>
    </source>
</evidence>
<evidence type="ECO:0000313" key="3">
    <source>
        <dbReference type="Proteomes" id="UP000006365"/>
    </source>
</evidence>
<feature type="compositionally biased region" description="Basic and acidic residues" evidence="1">
    <location>
        <begin position="393"/>
        <end position="402"/>
    </location>
</feature>
<dbReference type="KEGG" id="dpr:Despr_0425"/>
<name>A0A7U4DN06_DESPD</name>
<organism evidence="2 3">
    <name type="scientific">Desulfobulbus propionicus (strain ATCC 33891 / DSM 2032 / VKM B-1956 / 1pr3)</name>
    <dbReference type="NCBI Taxonomy" id="577650"/>
    <lineage>
        <taxon>Bacteria</taxon>
        <taxon>Pseudomonadati</taxon>
        <taxon>Thermodesulfobacteriota</taxon>
        <taxon>Desulfobulbia</taxon>
        <taxon>Desulfobulbales</taxon>
        <taxon>Desulfobulbaceae</taxon>
        <taxon>Desulfobulbus</taxon>
    </lineage>
</organism>
<dbReference type="EMBL" id="CP002364">
    <property type="protein sequence ID" value="ADW16606.1"/>
    <property type="molecule type" value="Genomic_DNA"/>
</dbReference>
<keyword evidence="3" id="KW-1185">Reference proteome</keyword>
<dbReference type="AlphaFoldDB" id="A0A7U4DN06"/>
<sequence>MPFVTIRPRSRRAPGLLLLMLPLVFLGLTSCSSIDPRQVDVDLPSDMPEVKETSFDKPLAELGRMTQIYGKRAYIQGKDITDFTGLSTYGYGEIPRDITEMTKSALNAIGGNVVYIPYSPVFINNQMVTGYSNFQGKLIPDVVLSGGITEFDRGLETRGSNTDFGVTTKPFNVNESWVPGDTISLDYNQEDQDSLARITLDFNLLDFQTMSGVARMQTVNTINVYKAVKEKELGFTIFGPTFGLKGTVKKVQGRHAAIRLLVQTSVLQIVGKYLYLPYWKLIPNMKPDPVVLDKIRQDFRNLSQTDKVGEMQTCLYLKGYNVPVTGQLDAQTQSALTSFKQQYAVQGAGDAELYVALWSSLGDNMEQVSYRRELLARALENPSQQAAVAKAPAKKEPAKEVANRAAAPSEKVATRKAADKSSGKKDVPAQRRASSGPAAVASTAPSEIKAAGSVSKESTPVNQDKDRNDIAQVLRSQPVLGNKNSAEAMINERRMAE</sequence>
<dbReference type="InterPro" id="IPR036366">
    <property type="entry name" value="PGBDSf"/>
</dbReference>
<reference evidence="2 3" key="1">
    <citation type="journal article" date="2011" name="Stand. Genomic Sci.">
        <title>Complete genome sequence of Desulfobulbus propionicus type strain (1pr3).</title>
        <authorList>
            <person name="Pagani I."/>
            <person name="Lapidus A."/>
            <person name="Nolan M."/>
            <person name="Lucas S."/>
            <person name="Hammon N."/>
            <person name="Deshpande S."/>
            <person name="Cheng J.F."/>
            <person name="Chertkov O."/>
            <person name="Davenport K."/>
            <person name="Tapia R."/>
            <person name="Han C."/>
            <person name="Goodwin L."/>
            <person name="Pitluck S."/>
            <person name="Liolios K."/>
            <person name="Mavromatis K."/>
            <person name="Ivanova N."/>
            <person name="Mikhailova N."/>
            <person name="Pati A."/>
            <person name="Chen A."/>
            <person name="Palaniappan K."/>
            <person name="Land M."/>
            <person name="Hauser L."/>
            <person name="Chang Y.J."/>
            <person name="Jeffries C.D."/>
            <person name="Detter J.C."/>
            <person name="Brambilla E."/>
            <person name="Kannan K.P."/>
            <person name="Djao O.D."/>
            <person name="Rohde M."/>
            <person name="Pukall R."/>
            <person name="Spring S."/>
            <person name="Goker M."/>
            <person name="Sikorski J."/>
            <person name="Woyke T."/>
            <person name="Bristow J."/>
            <person name="Eisen J.A."/>
            <person name="Markowitz V."/>
            <person name="Hugenholtz P."/>
            <person name="Kyrpides N.C."/>
            <person name="Klenk H.P."/>
        </authorList>
    </citation>
    <scope>NUCLEOTIDE SEQUENCE [LARGE SCALE GENOMIC DNA]</scope>
    <source>
        <strain evidence="3">ATCC 33891 / DSM 2032 / 1pr3</strain>
    </source>
</reference>
<protein>
    <recommendedName>
        <fullName evidence="4">Peptidoglycan binding-like domain-containing protein</fullName>
    </recommendedName>
</protein>
<accession>A0A7U4DN06</accession>
<feature type="compositionally biased region" description="Basic and acidic residues" evidence="1">
    <location>
        <begin position="412"/>
        <end position="429"/>
    </location>
</feature>
<evidence type="ECO:0000313" key="2">
    <source>
        <dbReference type="EMBL" id="ADW16606.1"/>
    </source>
</evidence>
<proteinExistence type="predicted"/>
<dbReference type="Gene3D" id="1.10.101.10">
    <property type="entry name" value="PGBD-like superfamily/PGBD"/>
    <property type="match status" value="1"/>
</dbReference>
<evidence type="ECO:0008006" key="4">
    <source>
        <dbReference type="Google" id="ProtNLM"/>
    </source>
</evidence>
<dbReference type="Proteomes" id="UP000006365">
    <property type="component" value="Chromosome"/>
</dbReference>
<dbReference type="PROSITE" id="PS51257">
    <property type="entry name" value="PROKAR_LIPOPROTEIN"/>
    <property type="match status" value="1"/>
</dbReference>